<feature type="transmembrane region" description="Helical" evidence="2">
    <location>
        <begin position="22"/>
        <end position="40"/>
    </location>
</feature>
<feature type="region of interest" description="Disordered" evidence="1">
    <location>
        <begin position="199"/>
        <end position="235"/>
    </location>
</feature>
<dbReference type="Proteomes" id="UP000583944">
    <property type="component" value="Unassembled WGS sequence"/>
</dbReference>
<proteinExistence type="predicted"/>
<accession>A0A7J6XWW9</accession>
<gene>
    <name evidence="3" type="ORF">ECC02_008173</name>
</gene>
<name>A0A7J6XWW9_TRYCR</name>
<comment type="caution">
    <text evidence="3">The sequence shown here is derived from an EMBL/GenBank/DDBJ whole genome shotgun (WGS) entry which is preliminary data.</text>
</comment>
<keyword evidence="2" id="KW-1133">Transmembrane helix</keyword>
<organism evidence="3 4">
    <name type="scientific">Trypanosoma cruzi</name>
    <dbReference type="NCBI Taxonomy" id="5693"/>
    <lineage>
        <taxon>Eukaryota</taxon>
        <taxon>Discoba</taxon>
        <taxon>Euglenozoa</taxon>
        <taxon>Kinetoplastea</taxon>
        <taxon>Metakinetoplastina</taxon>
        <taxon>Trypanosomatida</taxon>
        <taxon>Trypanosomatidae</taxon>
        <taxon>Trypanosoma</taxon>
        <taxon>Schizotrypanum</taxon>
    </lineage>
</organism>
<feature type="compositionally biased region" description="Basic and acidic residues" evidence="1">
    <location>
        <begin position="200"/>
        <end position="210"/>
    </location>
</feature>
<dbReference type="VEuPathDB" id="TriTrypDB:ECC02_008173"/>
<evidence type="ECO:0000256" key="2">
    <source>
        <dbReference type="SAM" id="Phobius"/>
    </source>
</evidence>
<evidence type="ECO:0000313" key="3">
    <source>
        <dbReference type="EMBL" id="KAF5218909.1"/>
    </source>
</evidence>
<sequence length="701" mass="76848">MCVCVCLCVIWRAQVAASARKLFFLFLCAAFFFFFLSGWMSNRIFWTPIRLDERRHYITDTPQSELHIPSPAPPCGERGGDDTRIGGRAPRMEEINPNCVIEFTRDATAASRAKLTSANVELAGDCINRPNSLYEKKTPGAERLFPATCKREGNENREDAVCLHACASTSFLQRAFGDTEASATPHELYTDFCSAAGSPQDKKNDLEKQQIPRVQSPIPERPEDEMTVSTSMRGLHQRLGRRITSPLPDDDDDGAVKCAKSMLMRRENEPGGEGKCGRYGSDAQLFSPDVRLQVSLPVPGSYTRVPRPPRKKSAKYSPPPRFFSARSLPLVEEEQRKHADEWEQRGPVASPVYCNLGAVFTRVDFVGQQSAAELCGPRRSPLLPPAKLHELPRESQGRDKTVDEIAISPDTSAPELVDWHVFMEESIILDLTVGSEGVDEGMPLLVRSLECPLLTTNKGWGGGDNVDGTQSISTPHEAAAEEEETMLLHSQSPLQRNATGSPPSRGSDVVVYPTSSPPSISPMESNSIDDECDEDGFKGVRREAALQKLLGRLAAKNDNRLQGGGVGEFWGKLPFSFSSPMLSSPISEKNGSLTHHLETRHSVLAPLWLVVELCRALRPFARRLLLMLAQESGGRADVLCDTCAEVVNSILEAEGVCHVRASRNLCRSIASIGSTDATDGHELLSYANFVAGVMQLAGDTK</sequence>
<dbReference type="AlphaFoldDB" id="A0A7J6XWW9"/>
<protein>
    <submittedName>
        <fullName evidence="3">Uncharacterized protein</fullName>
    </submittedName>
</protein>
<evidence type="ECO:0000256" key="1">
    <source>
        <dbReference type="SAM" id="MobiDB-lite"/>
    </source>
</evidence>
<feature type="region of interest" description="Disordered" evidence="1">
    <location>
        <begin position="298"/>
        <end position="319"/>
    </location>
</feature>
<feature type="region of interest" description="Disordered" evidence="1">
    <location>
        <begin position="459"/>
        <end position="530"/>
    </location>
</feature>
<dbReference type="VEuPathDB" id="TriTrypDB:BCY84_17877"/>
<keyword evidence="2" id="KW-0472">Membrane</keyword>
<reference evidence="3 4" key="1">
    <citation type="journal article" date="2019" name="Genome Biol. Evol.">
        <title>Nanopore Sequencing Significantly Improves Genome Assembly of the Protozoan Parasite Trypanosoma cruzi.</title>
        <authorList>
            <person name="Diaz-Viraque F."/>
            <person name="Pita S."/>
            <person name="Greif G."/>
            <person name="de Souza R.C.M."/>
            <person name="Iraola G."/>
            <person name="Robello C."/>
        </authorList>
    </citation>
    <scope>NUCLEOTIDE SEQUENCE [LARGE SCALE GENOMIC DNA]</scope>
    <source>
        <strain evidence="3 4">Berenice</strain>
    </source>
</reference>
<evidence type="ECO:0000313" key="4">
    <source>
        <dbReference type="Proteomes" id="UP000583944"/>
    </source>
</evidence>
<dbReference type="EMBL" id="JABDHM010000083">
    <property type="protein sequence ID" value="KAF5218909.1"/>
    <property type="molecule type" value="Genomic_DNA"/>
</dbReference>
<feature type="compositionally biased region" description="Polar residues" evidence="1">
    <location>
        <begin position="488"/>
        <end position="504"/>
    </location>
</feature>
<keyword evidence="2" id="KW-0812">Transmembrane</keyword>